<protein>
    <submittedName>
        <fullName evidence="1">Uncharacterized protein</fullName>
    </submittedName>
</protein>
<sequence length="201" mass="22663">MKDLLFVKMLHLLVFASEKPDSKSDEEWEFEHKQSGVLNEEVRRRTQGSSSSHSKVLVTENKGRNKGKGQGENGRGKSRSKSRSKYKNLECHYCDFFILDDDDVINVACHKTSWVIDNGASIHTTSRKDLFTSYVVGDFGTVKIDNNGLAKVIGIRDVCLEMDNGSSLLLRDVNHIPDIRLNLISTGRLEDEGYYNTFSDG</sequence>
<evidence type="ECO:0000313" key="1">
    <source>
        <dbReference type="EMBL" id="KAJ0020602.1"/>
    </source>
</evidence>
<comment type="caution">
    <text evidence="1">The sequence shown here is derived from an EMBL/GenBank/DDBJ whole genome shotgun (WGS) entry which is preliminary data.</text>
</comment>
<keyword evidence="2" id="KW-1185">Reference proteome</keyword>
<accession>A0ACC0XRD1</accession>
<proteinExistence type="predicted"/>
<organism evidence="1 2">
    <name type="scientific">Pistacia integerrima</name>
    <dbReference type="NCBI Taxonomy" id="434235"/>
    <lineage>
        <taxon>Eukaryota</taxon>
        <taxon>Viridiplantae</taxon>
        <taxon>Streptophyta</taxon>
        <taxon>Embryophyta</taxon>
        <taxon>Tracheophyta</taxon>
        <taxon>Spermatophyta</taxon>
        <taxon>Magnoliopsida</taxon>
        <taxon>eudicotyledons</taxon>
        <taxon>Gunneridae</taxon>
        <taxon>Pentapetalae</taxon>
        <taxon>rosids</taxon>
        <taxon>malvids</taxon>
        <taxon>Sapindales</taxon>
        <taxon>Anacardiaceae</taxon>
        <taxon>Pistacia</taxon>
    </lineage>
</organism>
<evidence type="ECO:0000313" key="2">
    <source>
        <dbReference type="Proteomes" id="UP001163603"/>
    </source>
</evidence>
<name>A0ACC0XRD1_9ROSI</name>
<gene>
    <name evidence="1" type="ORF">Pint_31448</name>
</gene>
<dbReference type="EMBL" id="CM047746">
    <property type="protein sequence ID" value="KAJ0020602.1"/>
    <property type="molecule type" value="Genomic_DNA"/>
</dbReference>
<reference evidence="2" key="1">
    <citation type="journal article" date="2023" name="G3 (Bethesda)">
        <title>Genome assembly and association tests identify interacting loci associated with vigor, precocity, and sex in interspecific pistachio rootstocks.</title>
        <authorList>
            <person name="Palmer W."/>
            <person name="Jacygrad E."/>
            <person name="Sagayaradj S."/>
            <person name="Cavanaugh K."/>
            <person name="Han R."/>
            <person name="Bertier L."/>
            <person name="Beede B."/>
            <person name="Kafkas S."/>
            <person name="Golino D."/>
            <person name="Preece J."/>
            <person name="Michelmore R."/>
        </authorList>
    </citation>
    <scope>NUCLEOTIDE SEQUENCE [LARGE SCALE GENOMIC DNA]</scope>
</reference>
<dbReference type="Proteomes" id="UP001163603">
    <property type="component" value="Chromosome 11"/>
</dbReference>